<dbReference type="InterPro" id="IPR016163">
    <property type="entry name" value="Ald_DH_C"/>
</dbReference>
<keyword evidence="5" id="KW-0285">Flavoprotein</keyword>
<keyword evidence="5" id="KW-0642">Proline metabolism</keyword>
<dbReference type="InterPro" id="IPR025703">
    <property type="entry name" value="Bifunct_PutA"/>
</dbReference>
<keyword evidence="3 5" id="KW-0520">NAD</keyword>
<name>A0A508TX34_9BRAD</name>
<dbReference type="InterPro" id="IPR050485">
    <property type="entry name" value="Proline_metab_enzyme"/>
</dbReference>
<feature type="domain" description="Aldehyde dehydrogenase" evidence="7">
    <location>
        <begin position="544"/>
        <end position="985"/>
    </location>
</feature>
<dbReference type="UniPathway" id="UPA00261">
    <property type="reaction ID" value="UER00373"/>
</dbReference>
<evidence type="ECO:0000259" key="8">
    <source>
        <dbReference type="Pfam" id="PF01619"/>
    </source>
</evidence>
<dbReference type="FunFam" id="3.40.309.10:FF:000005">
    <property type="entry name" value="1-pyrroline-5-carboxylate dehydrogenase 1"/>
    <property type="match status" value="1"/>
</dbReference>
<dbReference type="EMBL" id="CAADFC020000032">
    <property type="protein sequence ID" value="VIO78884.1"/>
    <property type="molecule type" value="Genomic_DNA"/>
</dbReference>
<feature type="domain" description="Proline dehydrogenase PutA" evidence="9">
    <location>
        <begin position="61"/>
        <end position="170"/>
    </location>
</feature>
<dbReference type="SUPFAM" id="SSF51730">
    <property type="entry name" value="FAD-linked oxidoreductase"/>
    <property type="match status" value="1"/>
</dbReference>
<evidence type="ECO:0000256" key="1">
    <source>
        <dbReference type="ARBA" id="ARBA00004786"/>
    </source>
</evidence>
<dbReference type="Pfam" id="PF14850">
    <property type="entry name" value="Pro_dh-DNA_bdg"/>
    <property type="match status" value="1"/>
</dbReference>
<dbReference type="AlphaFoldDB" id="A0A508TX34"/>
<dbReference type="Gene3D" id="1.20.5.460">
    <property type="entry name" value="Single helix bin"/>
    <property type="match status" value="1"/>
</dbReference>
<dbReference type="GO" id="GO:0004657">
    <property type="term" value="F:proline dehydrogenase activity"/>
    <property type="evidence" value="ECO:0007669"/>
    <property type="project" value="UniProtKB-UniRule"/>
</dbReference>
<dbReference type="Gene3D" id="3.20.20.220">
    <property type="match status" value="1"/>
</dbReference>
<evidence type="ECO:0000313" key="11">
    <source>
        <dbReference type="Proteomes" id="UP000328092"/>
    </source>
</evidence>
<evidence type="ECO:0000256" key="5">
    <source>
        <dbReference type="PIRNR" id="PIRNR000197"/>
    </source>
</evidence>
<dbReference type="InterPro" id="IPR015590">
    <property type="entry name" value="Aldehyde_DH_dom"/>
</dbReference>
<dbReference type="PIRSF" id="PIRSF000197">
    <property type="entry name" value="Bifunct_PutA"/>
    <property type="match status" value="1"/>
</dbReference>
<dbReference type="EC" id="1.2.1.88" evidence="5"/>
<keyword evidence="5" id="KW-0238">DNA-binding</keyword>
<dbReference type="Gene3D" id="3.40.309.10">
    <property type="entry name" value="Aldehyde Dehydrogenase, Chain A, domain 2"/>
    <property type="match status" value="1"/>
</dbReference>
<keyword evidence="5" id="KW-0804">Transcription</keyword>
<comment type="pathway">
    <text evidence="5">Amino-acid degradation; L-proline degradation into L-glutamate; L-glutamate from L-proline: step 1/2.</text>
</comment>
<keyword evidence="5" id="KW-0274">FAD</keyword>
<dbReference type="NCBIfam" id="TIGR01238">
    <property type="entry name" value="D1pyr5carbox3"/>
    <property type="match status" value="1"/>
</dbReference>
<dbReference type="Gene3D" id="3.40.605.10">
    <property type="entry name" value="Aldehyde Dehydrogenase, Chain A, domain 1"/>
    <property type="match status" value="1"/>
</dbReference>
<dbReference type="InterPro" id="IPR029041">
    <property type="entry name" value="FAD-linked_oxidoreductase-like"/>
</dbReference>
<keyword evidence="2 5" id="KW-0560">Oxidoreductase</keyword>
<dbReference type="InterPro" id="IPR024082">
    <property type="entry name" value="PRODH_PutA_dom_II"/>
</dbReference>
<keyword evidence="5" id="KW-0805">Transcription regulation</keyword>
<comment type="catalytic activity">
    <reaction evidence="5">
        <text>L-proline + a quinone = (S)-1-pyrroline-5-carboxylate + a quinol + H(+)</text>
        <dbReference type="Rhea" id="RHEA:23784"/>
        <dbReference type="ChEBI" id="CHEBI:15378"/>
        <dbReference type="ChEBI" id="CHEBI:17388"/>
        <dbReference type="ChEBI" id="CHEBI:24646"/>
        <dbReference type="ChEBI" id="CHEBI:60039"/>
        <dbReference type="ChEBI" id="CHEBI:132124"/>
        <dbReference type="EC" id="1.5.5.2"/>
    </reaction>
</comment>
<comment type="caution">
    <text evidence="10">The sequence shown here is derived from an EMBL/GenBank/DDBJ whole genome shotgun (WGS) entry which is preliminary data.</text>
</comment>
<evidence type="ECO:0000256" key="6">
    <source>
        <dbReference type="PIRSR" id="PIRSR000197-1"/>
    </source>
</evidence>
<dbReference type="NCBIfam" id="NF008869">
    <property type="entry name" value="PRK11904.1"/>
    <property type="match status" value="1"/>
</dbReference>
<dbReference type="GO" id="GO:0009898">
    <property type="term" value="C:cytoplasmic side of plasma membrane"/>
    <property type="evidence" value="ECO:0007669"/>
    <property type="project" value="TreeGrafter"/>
</dbReference>
<dbReference type="GO" id="GO:0003677">
    <property type="term" value="F:DNA binding"/>
    <property type="evidence" value="ECO:0007669"/>
    <property type="project" value="UniProtKB-KW"/>
</dbReference>
<comment type="similarity">
    <text evidence="5">In the N-terminal section; belongs to the proline dehydrogenase family.</text>
</comment>
<proteinExistence type="inferred from homology"/>
<comment type="similarity">
    <text evidence="5">In the C-terminal section; belongs to the aldehyde dehydrogenase family.</text>
</comment>
<evidence type="ECO:0000256" key="2">
    <source>
        <dbReference type="ARBA" id="ARBA00023002"/>
    </source>
</evidence>
<keyword evidence="5" id="KW-0678">Repressor</keyword>
<feature type="active site" evidence="6">
    <location>
        <position position="762"/>
    </location>
</feature>
<sequence>MPDPSPAPPPFSAPYAPDDATIAARLLQDARFGAHREARIDRSATRLIEAIRANDDPLGGVEDMLREFALSTKEGLALMVLAEALLRVPDARTADQFIEDKLGQGDFVHHETRSSAFLVNASAWALGMSARVIQPGETPQGTIGRLTKRLGAPAVRAATRQAMRLMGSHFVLGETIEAALARAQAHAASGSRYSFDMLGEGARTADDAERYFESYARAIDAIGKAAGENPLPDRPGISVKLSALHPRFEAVSRARVMSELVPRLVDLARRAKAFDLNFTVDAEEADRLELSLDVLAAAFAEPSLGGWNGFGLAIQAYQKRASDVIDYVAALARGLDRRMMVRLVKGAYWDTEIKRAQERGLDGYPVFTRKAMTDLNYVACARKLLALRPRLFPQFATHNALTVATILELADDPASFEFQRLHGMGEALYEQLGKDRPEIAHRTYAPVGSHRDLLAYLVRRLLENGANSSFVALAADNRVHIADLLRRPAEIIGADSKASHPTIPLPADLYRPQRENSHGIEFGERAALDSLTSAIAAERKAAPGAVDIATAEQASAAVAAARRGFKAWNDMPAARRAAILDKAADLLEQRRAHFIALLQSEGGKTLDDALSEVREATDFCRYYAALGQKLFGEAEAMPGPTGESNVLALRGRGAFVAISPWNFPLAIFLGQVTAALMAGNAVLAKPAEQTPRIAAEAVALLYEAGVPASALHLVQGDGAIGALLVGHPAISGVVFTGSTDVARSINRTLAAKDGPIVPLIAETGGINAMLVDATALPEQVADDVVTSAFRSAGQRCSALRLLFVQDDVADRMIEMIAGAARELKIGDPAEPSTHIGPVIDAEAKQRLDAHIARMKREARVHLAGDAPAGNFVAPHIFELATAGQLTEEVFGPILHVVRYRAERLSEVLAAIEATGFGLTLGIHSRIDDTIEEVIDRLQVGNIYVNRNMIGAVVGVQPFGGSGLSGTGPKAGGPHYLARFTTEQTVTINTAAAGGNAALMAGVE</sequence>
<reference evidence="10" key="1">
    <citation type="submission" date="2019-02" db="EMBL/GenBank/DDBJ databases">
        <authorList>
            <person name="Pothier F.J."/>
        </authorList>
    </citation>
    <scope>NUCLEOTIDE SEQUENCE</scope>
    <source>
        <strain evidence="10">CI-1B</strain>
    </source>
</reference>
<dbReference type="InterPro" id="IPR005933">
    <property type="entry name" value="PutA_C"/>
</dbReference>
<dbReference type="OrthoDB" id="9812625at2"/>
<dbReference type="CDD" id="cd07125">
    <property type="entry name" value="ALDH_PutA-P5CDH"/>
    <property type="match status" value="1"/>
</dbReference>
<dbReference type="InterPro" id="IPR024089">
    <property type="entry name" value="PRODH_PutA_dom_I/II"/>
</dbReference>
<organism evidence="10 11">
    <name type="scientific">Bradyrhizobium ivorense</name>
    <dbReference type="NCBI Taxonomy" id="2511166"/>
    <lineage>
        <taxon>Bacteria</taxon>
        <taxon>Pseudomonadati</taxon>
        <taxon>Pseudomonadota</taxon>
        <taxon>Alphaproteobacteria</taxon>
        <taxon>Hyphomicrobiales</taxon>
        <taxon>Nitrobacteraceae</taxon>
        <taxon>Bradyrhizobium</taxon>
    </lineage>
</organism>
<dbReference type="GO" id="GO:0003700">
    <property type="term" value="F:DNA-binding transcription factor activity"/>
    <property type="evidence" value="ECO:0007669"/>
    <property type="project" value="InterPro"/>
</dbReference>
<dbReference type="GO" id="GO:0010133">
    <property type="term" value="P:L-proline catabolic process to L-glutamate"/>
    <property type="evidence" value="ECO:0007669"/>
    <property type="project" value="UniProtKB-UniRule"/>
</dbReference>
<dbReference type="RefSeq" id="WP_139864111.1">
    <property type="nucleotide sequence ID" value="NZ_CAADFC020000032.1"/>
</dbReference>
<dbReference type="PANTHER" id="PTHR42862">
    <property type="entry name" value="DELTA-1-PYRROLINE-5-CARBOXYLATE DEHYDROGENASE 1, ISOFORM A-RELATED"/>
    <property type="match status" value="1"/>
</dbReference>
<dbReference type="SUPFAM" id="SSF81935">
    <property type="entry name" value="N-terminal domain of bifunctional PutA protein"/>
    <property type="match status" value="1"/>
</dbReference>
<dbReference type="InterPro" id="IPR016161">
    <property type="entry name" value="Ald_DH/histidinol_DH"/>
</dbReference>
<dbReference type="PANTHER" id="PTHR42862:SF1">
    <property type="entry name" value="DELTA-1-PYRROLINE-5-CARBOXYLATE DEHYDROGENASE 2, ISOFORM A-RELATED"/>
    <property type="match status" value="1"/>
</dbReference>
<dbReference type="InterPro" id="IPR002872">
    <property type="entry name" value="Proline_DH_dom"/>
</dbReference>
<dbReference type="Proteomes" id="UP000328092">
    <property type="component" value="Unassembled WGS sequence"/>
</dbReference>
<dbReference type="Pfam" id="PF00171">
    <property type="entry name" value="Aldedh"/>
    <property type="match status" value="1"/>
</dbReference>
<dbReference type="Pfam" id="PF01619">
    <property type="entry name" value="Pro_dh"/>
    <property type="match status" value="1"/>
</dbReference>
<comment type="function">
    <text evidence="5">Oxidizes proline to glutamate for use as a carbon and nitrogen source.</text>
</comment>
<feature type="domain" description="Proline dehydrogenase" evidence="8">
    <location>
        <begin position="180"/>
        <end position="471"/>
    </location>
</feature>
<dbReference type="InterPro" id="IPR016162">
    <property type="entry name" value="Ald_DH_N"/>
</dbReference>
<feature type="active site" evidence="6">
    <location>
        <position position="796"/>
    </location>
</feature>
<gene>
    <name evidence="10" type="primary">putA</name>
    <name evidence="10" type="ORF">CI1B_75590</name>
</gene>
<dbReference type="SUPFAM" id="SSF53720">
    <property type="entry name" value="ALDH-like"/>
    <property type="match status" value="1"/>
</dbReference>
<evidence type="ECO:0000259" key="7">
    <source>
        <dbReference type="Pfam" id="PF00171"/>
    </source>
</evidence>
<comment type="pathway">
    <text evidence="1 5">Amino-acid degradation; L-proline degradation into L-glutamate; L-glutamate from L-proline: step 2/2.</text>
</comment>
<dbReference type="PROSITE" id="PS00070">
    <property type="entry name" value="ALDEHYDE_DEHYDR_CYS"/>
    <property type="match status" value="1"/>
</dbReference>
<evidence type="ECO:0000259" key="9">
    <source>
        <dbReference type="Pfam" id="PF14850"/>
    </source>
</evidence>
<comment type="cofactor">
    <cofactor evidence="5">
        <name>FAD</name>
        <dbReference type="ChEBI" id="CHEBI:57692"/>
    </cofactor>
</comment>
<evidence type="ECO:0000256" key="3">
    <source>
        <dbReference type="ARBA" id="ARBA00023027"/>
    </source>
</evidence>
<accession>A0A508TX34</accession>
<evidence type="ECO:0000256" key="4">
    <source>
        <dbReference type="ARBA" id="ARBA00048142"/>
    </source>
</evidence>
<dbReference type="EC" id="1.5.5.2" evidence="5"/>
<keyword evidence="11" id="KW-1185">Reference proteome</keyword>
<dbReference type="InterPro" id="IPR016160">
    <property type="entry name" value="Ald_DH_CS_CYS"/>
</dbReference>
<dbReference type="GO" id="GO:0003842">
    <property type="term" value="F:L-glutamate gamma-semialdehyde dehydrogenase activity"/>
    <property type="evidence" value="ECO:0007669"/>
    <property type="project" value="UniProtKB-UniRule"/>
</dbReference>
<evidence type="ECO:0000313" key="10">
    <source>
        <dbReference type="EMBL" id="VIO78884.1"/>
    </source>
</evidence>
<comment type="catalytic activity">
    <reaction evidence="4 5">
        <text>L-glutamate 5-semialdehyde + NAD(+) + H2O = L-glutamate + NADH + 2 H(+)</text>
        <dbReference type="Rhea" id="RHEA:30235"/>
        <dbReference type="ChEBI" id="CHEBI:15377"/>
        <dbReference type="ChEBI" id="CHEBI:15378"/>
        <dbReference type="ChEBI" id="CHEBI:29985"/>
        <dbReference type="ChEBI" id="CHEBI:57540"/>
        <dbReference type="ChEBI" id="CHEBI:57945"/>
        <dbReference type="ChEBI" id="CHEBI:58066"/>
        <dbReference type="EC" id="1.2.1.88"/>
    </reaction>
</comment>
<protein>
    <recommendedName>
        <fullName evidence="5">Bifunctional protein PutA</fullName>
    </recommendedName>
    <domain>
        <recommendedName>
            <fullName evidence="5">Proline dehydrogenase</fullName>
            <ecNumber evidence="5">1.5.5.2</ecNumber>
        </recommendedName>
        <alternativeName>
            <fullName evidence="5">Proline oxidase</fullName>
        </alternativeName>
    </domain>
    <domain>
        <recommendedName>
            <fullName evidence="5">Delta-1-pyrroline-5-carboxylate dehydrogenase</fullName>
            <shortName evidence="5">P5C dehydrogenase</shortName>
            <ecNumber evidence="5">1.2.1.88</ecNumber>
        </recommendedName>
        <alternativeName>
            <fullName evidence="5">L-glutamate gamma-semialdehyde dehydrogenase</fullName>
        </alternativeName>
    </domain>
</protein>